<dbReference type="PANTHER" id="PTHR43719">
    <property type="entry name" value="TWO-COMPONENT HISTIDINE KINASE"/>
    <property type="match status" value="1"/>
</dbReference>
<evidence type="ECO:0000313" key="6">
    <source>
        <dbReference type="EMBL" id="OJK01871.1"/>
    </source>
</evidence>
<keyword evidence="7" id="KW-1185">Reference proteome</keyword>
<keyword evidence="1 2" id="KW-0597">Phosphoprotein</keyword>
<dbReference type="STRING" id="690307.A0A1L9X092"/>
<dbReference type="SMART" id="SM00388">
    <property type="entry name" value="HisKA"/>
    <property type="match status" value="1"/>
</dbReference>
<dbReference type="OrthoDB" id="303614at2759"/>
<dbReference type="PANTHER" id="PTHR43719:SF11">
    <property type="entry name" value="HISTIDINE KINASE_RESPONSE REGULATOR, PUTATIVE-RELATED"/>
    <property type="match status" value="1"/>
</dbReference>
<reference evidence="7" key="1">
    <citation type="journal article" date="2017" name="Genome Biol.">
        <title>Comparative genomics reveals high biological diversity and specific adaptations in the industrially and medically important fungal genus Aspergillus.</title>
        <authorList>
            <person name="de Vries R.P."/>
            <person name="Riley R."/>
            <person name="Wiebenga A."/>
            <person name="Aguilar-Osorio G."/>
            <person name="Amillis S."/>
            <person name="Uchima C.A."/>
            <person name="Anderluh G."/>
            <person name="Asadollahi M."/>
            <person name="Askin M."/>
            <person name="Barry K."/>
            <person name="Battaglia E."/>
            <person name="Bayram O."/>
            <person name="Benocci T."/>
            <person name="Braus-Stromeyer S.A."/>
            <person name="Caldana C."/>
            <person name="Canovas D."/>
            <person name="Cerqueira G.C."/>
            <person name="Chen F."/>
            <person name="Chen W."/>
            <person name="Choi C."/>
            <person name="Clum A."/>
            <person name="Dos Santos R.A."/>
            <person name="Damasio A.R."/>
            <person name="Diallinas G."/>
            <person name="Emri T."/>
            <person name="Fekete E."/>
            <person name="Flipphi M."/>
            <person name="Freyberg S."/>
            <person name="Gallo A."/>
            <person name="Gournas C."/>
            <person name="Habgood R."/>
            <person name="Hainaut M."/>
            <person name="Harispe M.L."/>
            <person name="Henrissat B."/>
            <person name="Hilden K.S."/>
            <person name="Hope R."/>
            <person name="Hossain A."/>
            <person name="Karabika E."/>
            <person name="Karaffa L."/>
            <person name="Karanyi Z."/>
            <person name="Krasevec N."/>
            <person name="Kuo A."/>
            <person name="Kusch H."/>
            <person name="LaButti K."/>
            <person name="Lagendijk E.L."/>
            <person name="Lapidus A."/>
            <person name="Levasseur A."/>
            <person name="Lindquist E."/>
            <person name="Lipzen A."/>
            <person name="Logrieco A.F."/>
            <person name="MacCabe A."/>
            <person name="Maekelae M.R."/>
            <person name="Malavazi I."/>
            <person name="Melin P."/>
            <person name="Meyer V."/>
            <person name="Mielnichuk N."/>
            <person name="Miskei M."/>
            <person name="Molnar A.P."/>
            <person name="Mule G."/>
            <person name="Ngan C.Y."/>
            <person name="Orejas M."/>
            <person name="Orosz E."/>
            <person name="Ouedraogo J.P."/>
            <person name="Overkamp K.M."/>
            <person name="Park H.-S."/>
            <person name="Perrone G."/>
            <person name="Piumi F."/>
            <person name="Punt P.J."/>
            <person name="Ram A.F."/>
            <person name="Ramon A."/>
            <person name="Rauscher S."/>
            <person name="Record E."/>
            <person name="Riano-Pachon D.M."/>
            <person name="Robert V."/>
            <person name="Roehrig J."/>
            <person name="Ruller R."/>
            <person name="Salamov A."/>
            <person name="Salih N.S."/>
            <person name="Samson R.A."/>
            <person name="Sandor E."/>
            <person name="Sanguinetti M."/>
            <person name="Schuetze T."/>
            <person name="Sepcic K."/>
            <person name="Shelest E."/>
            <person name="Sherlock G."/>
            <person name="Sophianopoulou V."/>
            <person name="Squina F.M."/>
            <person name="Sun H."/>
            <person name="Susca A."/>
            <person name="Todd R.B."/>
            <person name="Tsang A."/>
            <person name="Unkles S.E."/>
            <person name="van de Wiele N."/>
            <person name="van Rossen-Uffink D."/>
            <person name="Oliveira J.V."/>
            <person name="Vesth T.C."/>
            <person name="Visser J."/>
            <person name="Yu J.-H."/>
            <person name="Zhou M."/>
            <person name="Andersen M.R."/>
            <person name="Archer D.B."/>
            <person name="Baker S.E."/>
            <person name="Benoit I."/>
            <person name="Brakhage A.A."/>
            <person name="Braus G.H."/>
            <person name="Fischer R."/>
            <person name="Frisvad J.C."/>
            <person name="Goldman G.H."/>
            <person name="Houbraken J."/>
            <person name="Oakley B."/>
            <person name="Pocsi I."/>
            <person name="Scazzocchio C."/>
            <person name="Seiboth B."/>
            <person name="vanKuyk P.A."/>
            <person name="Wortman J."/>
            <person name="Dyer P.S."/>
            <person name="Grigoriev I.V."/>
        </authorList>
    </citation>
    <scope>NUCLEOTIDE SEQUENCE [LARGE SCALE GENOMIC DNA]</scope>
    <source>
        <strain evidence="7">ATCC 16872 / CBS 172.66 / WB 5094</strain>
    </source>
</reference>
<dbReference type="Pfam" id="PF02518">
    <property type="entry name" value="HATPase_c"/>
    <property type="match status" value="1"/>
</dbReference>
<dbReference type="GO" id="GO:0000155">
    <property type="term" value="F:phosphorelay sensor kinase activity"/>
    <property type="evidence" value="ECO:0007669"/>
    <property type="project" value="InterPro"/>
</dbReference>
<evidence type="ECO:0008006" key="8">
    <source>
        <dbReference type="Google" id="ProtNLM"/>
    </source>
</evidence>
<dbReference type="EMBL" id="KV878973">
    <property type="protein sequence ID" value="OJK01871.1"/>
    <property type="molecule type" value="Genomic_DNA"/>
</dbReference>
<dbReference type="SMART" id="SM00387">
    <property type="entry name" value="HATPase_c"/>
    <property type="match status" value="1"/>
</dbReference>
<feature type="region of interest" description="Disordered" evidence="3">
    <location>
        <begin position="330"/>
        <end position="360"/>
    </location>
</feature>
<dbReference type="InterPro" id="IPR036890">
    <property type="entry name" value="HATPase_C_sf"/>
</dbReference>
<dbReference type="SUPFAM" id="SSF55874">
    <property type="entry name" value="ATPase domain of HSP90 chaperone/DNA topoisomerase II/histidine kinase"/>
    <property type="match status" value="1"/>
</dbReference>
<dbReference type="InterPro" id="IPR003594">
    <property type="entry name" value="HATPase_dom"/>
</dbReference>
<dbReference type="SUPFAM" id="SSF47384">
    <property type="entry name" value="Homodimeric domain of signal transducing histidine kinase"/>
    <property type="match status" value="1"/>
</dbReference>
<evidence type="ECO:0000259" key="5">
    <source>
        <dbReference type="PROSITE" id="PS50110"/>
    </source>
</evidence>
<dbReference type="PROSITE" id="PS50109">
    <property type="entry name" value="HIS_KIN"/>
    <property type="match status" value="1"/>
</dbReference>
<feature type="compositionally biased region" description="Polar residues" evidence="3">
    <location>
        <begin position="330"/>
        <end position="351"/>
    </location>
</feature>
<dbReference type="InterPro" id="IPR036097">
    <property type="entry name" value="HisK_dim/P_sf"/>
</dbReference>
<dbReference type="InterPro" id="IPR004358">
    <property type="entry name" value="Sig_transdc_His_kin-like_C"/>
</dbReference>
<dbReference type="Proteomes" id="UP000184546">
    <property type="component" value="Unassembled WGS sequence"/>
</dbReference>
<dbReference type="InterPro" id="IPR011006">
    <property type="entry name" value="CheY-like_superfamily"/>
</dbReference>
<feature type="region of interest" description="Disordered" evidence="3">
    <location>
        <begin position="263"/>
        <end position="317"/>
    </location>
</feature>
<feature type="domain" description="Histidine kinase" evidence="4">
    <location>
        <begin position="620"/>
        <end position="876"/>
    </location>
</feature>
<dbReference type="FunFam" id="3.30.565.10:FF:000201">
    <property type="entry name" value="Sensor histidine kinase/response regulator, putative (AFU_orthologue AFUA_4G01020)"/>
    <property type="match status" value="1"/>
</dbReference>
<dbReference type="InterPro" id="IPR050956">
    <property type="entry name" value="2C_system_His_kinase"/>
</dbReference>
<evidence type="ECO:0000259" key="4">
    <source>
        <dbReference type="PROSITE" id="PS50109"/>
    </source>
</evidence>
<name>A0A1L9X092_ASPA1</name>
<feature type="domain" description="Response regulatory" evidence="5">
    <location>
        <begin position="1094"/>
        <end position="1214"/>
    </location>
</feature>
<gene>
    <name evidence="6" type="ORF">ASPACDRAFT_76415</name>
</gene>
<dbReference type="SMART" id="SM00448">
    <property type="entry name" value="REC"/>
    <property type="match status" value="1"/>
</dbReference>
<dbReference type="FunFam" id="1.10.287.130:FF:000023">
    <property type="entry name" value="Sensor histidine kinase/response regulator, putative"/>
    <property type="match status" value="1"/>
</dbReference>
<dbReference type="Gene3D" id="3.40.50.2300">
    <property type="match status" value="1"/>
</dbReference>
<dbReference type="PROSITE" id="PS50110">
    <property type="entry name" value="RESPONSE_REGULATORY"/>
    <property type="match status" value="1"/>
</dbReference>
<organism evidence="6 7">
    <name type="scientific">Aspergillus aculeatus (strain ATCC 16872 / CBS 172.66 / WB 5094)</name>
    <dbReference type="NCBI Taxonomy" id="690307"/>
    <lineage>
        <taxon>Eukaryota</taxon>
        <taxon>Fungi</taxon>
        <taxon>Dikarya</taxon>
        <taxon>Ascomycota</taxon>
        <taxon>Pezizomycotina</taxon>
        <taxon>Eurotiomycetes</taxon>
        <taxon>Eurotiomycetidae</taxon>
        <taxon>Eurotiales</taxon>
        <taxon>Aspergillaceae</taxon>
        <taxon>Aspergillus</taxon>
        <taxon>Aspergillus subgen. Circumdati</taxon>
    </lineage>
</organism>
<dbReference type="Pfam" id="PF00512">
    <property type="entry name" value="HisKA"/>
    <property type="match status" value="1"/>
</dbReference>
<evidence type="ECO:0000313" key="7">
    <source>
        <dbReference type="Proteomes" id="UP000184546"/>
    </source>
</evidence>
<protein>
    <recommendedName>
        <fullName evidence="8">Histidine kinase</fullName>
    </recommendedName>
</protein>
<dbReference type="Pfam" id="PF00072">
    <property type="entry name" value="Response_reg"/>
    <property type="match status" value="1"/>
</dbReference>
<evidence type="ECO:0000256" key="3">
    <source>
        <dbReference type="SAM" id="MobiDB-lite"/>
    </source>
</evidence>
<dbReference type="CDD" id="cd00082">
    <property type="entry name" value="HisKA"/>
    <property type="match status" value="1"/>
</dbReference>
<dbReference type="GeneID" id="30978517"/>
<dbReference type="SUPFAM" id="SSF55781">
    <property type="entry name" value="GAF domain-like"/>
    <property type="match status" value="1"/>
</dbReference>
<dbReference type="PRINTS" id="PR00344">
    <property type="entry name" value="BCTRLSENSOR"/>
</dbReference>
<dbReference type="VEuPathDB" id="FungiDB:ASPACDRAFT_76415"/>
<dbReference type="CDD" id="cd17546">
    <property type="entry name" value="REC_hyHK_CKI1_RcsC-like"/>
    <property type="match status" value="1"/>
</dbReference>
<dbReference type="AlphaFoldDB" id="A0A1L9X092"/>
<evidence type="ECO:0000256" key="2">
    <source>
        <dbReference type="PROSITE-ProRule" id="PRU00169"/>
    </source>
</evidence>
<dbReference type="Gene3D" id="3.30.565.10">
    <property type="entry name" value="Histidine kinase-like ATPase, C-terminal domain"/>
    <property type="match status" value="1"/>
</dbReference>
<accession>A0A1L9X092</accession>
<feature type="region of interest" description="Disordered" evidence="3">
    <location>
        <begin position="1043"/>
        <end position="1087"/>
    </location>
</feature>
<feature type="modified residue" description="4-aspartylphosphate" evidence="2">
    <location>
        <position position="1145"/>
    </location>
</feature>
<dbReference type="SUPFAM" id="SSF52172">
    <property type="entry name" value="CheY-like"/>
    <property type="match status" value="1"/>
</dbReference>
<dbReference type="OMA" id="DYCKINN"/>
<evidence type="ECO:0000256" key="1">
    <source>
        <dbReference type="ARBA" id="ARBA00022553"/>
    </source>
</evidence>
<dbReference type="InterPro" id="IPR005467">
    <property type="entry name" value="His_kinase_dom"/>
</dbReference>
<dbReference type="InterPro" id="IPR001789">
    <property type="entry name" value="Sig_transdc_resp-reg_receiver"/>
</dbReference>
<sequence>MAASLQHPEAERERIRDLSRYLRSLAPIYYCTVDQPVLRLVPGQDTDQQGSNVDIPDDDVLPEARLSSDITLTALAQLGVYRFGCNRSYVSIIDGVNQYIVAEATKSISLRDKDKHDPDDGIYLGVRTLDLIWGVCPHSMALFTGQDASKIVDSPNLTANLSRFIVRDFTKENFYKDRPYVVGWPHFRFYAEVPIYSPAGYVLGSFCIVDDHPRDHFGDAEVATLREIADAISRHLEHVRIAHYHRRAESLVKGLTSFVKGHSDFDPTEVPPVTVPTDSPPSTTDSEAPPWIETDTSPDTSPDPSEPPTGRPSTASELTGELTSLFSAVTCSEQSTATTSINPATRSTNTGGDDEPSDTRDTFLGASDRSEFPVVSVRPPTSISDNLARIFARASATLRDSMDLDGVMFLDASRSNSGVVRPGHSGSWEPLPTTANPEFLADPYPSPVDLPGVGSLSKASERPCDVLGEARHPLAASSVDPNPVTEDLLNRLVAAYPHGQFINLHDEIASATPSTQSNHVMPSEEVSNPASDAQRTNVAALCHELRQCFPDAYCVLFYPLWDWNRGRWLAGTLVWTQGSDRALDMEELHYFKVFGDSIISEVARVDWATIQRSKSAFISSVSHELRSPLHGILASAELLQTSPLDPSQSHWMSMVQSCGLTLLDTLNHLLDFAKINNLTTGEESAVDKPSNSSPVNLMTVFDLDDLIEEVTDVQYTGQRLGRTINPLTRRLIHTPSNAALKDGELTVVVRVQDRQAWTVQSVAGAWRRIVMNLLGNSLKWTQAGFIEVSLSKARRKSDPQSIFAHLTVTDTGRGIAPDFLKHKLFSPFAQEDTLSEGLGLGFSIVRQLVSSLDGHINVRSELGIGTQVDIYIPVRLMASGNGGATPGAGIVSPPVGPTAPMRFSLVGFDSYPHPRDVPTGILPAEAKRKLAIRSSLTSVLLKQPGWTLTQAESLADAQGEVVVIEEETLSKAMAAGKVQPTMGAPGGFRLYLVLDSNQDLIRDTMAPNMIRVSQPFGPRKFDEVLNRILHSFYDYIKNPTPCQTPLSPPTLDPNTFSPTPDLFQSMPAASTPPLDTHQSPSSSSAPTNSLKDVHVLIVDDNDINLKILATFIRKLGCSYDTASNGLIALNTYKDGTRRHDIVLMDISMPVMDGITSTEQIRQYEKQMGLIPTRIIAVTGLGSADQQQEALAAGVDEYLVKPVSLSGLKKVMKIT</sequence>
<proteinExistence type="predicted"/>
<feature type="compositionally biased region" description="Low complexity" evidence="3">
    <location>
        <begin position="275"/>
        <end position="303"/>
    </location>
</feature>
<dbReference type="RefSeq" id="XP_020058210.1">
    <property type="nucleotide sequence ID" value="XM_020204703.1"/>
</dbReference>
<dbReference type="Gene3D" id="1.10.287.130">
    <property type="match status" value="1"/>
</dbReference>
<dbReference type="InterPro" id="IPR003661">
    <property type="entry name" value="HisK_dim/P_dom"/>
</dbReference>